<accession>A0A061RRD3</accession>
<evidence type="ECO:0000256" key="1">
    <source>
        <dbReference type="SAM" id="MobiDB-lite"/>
    </source>
</evidence>
<name>A0A061RRD3_9CHLO</name>
<proteinExistence type="predicted"/>
<dbReference type="AlphaFoldDB" id="A0A061RRD3"/>
<dbReference type="EMBL" id="GBEZ01012836">
    <property type="protein sequence ID" value="JAC73091.1"/>
    <property type="molecule type" value="Transcribed_RNA"/>
</dbReference>
<evidence type="ECO:0000313" key="2">
    <source>
        <dbReference type="EMBL" id="JAC73091.1"/>
    </source>
</evidence>
<feature type="non-terminal residue" evidence="2">
    <location>
        <position position="67"/>
    </location>
</feature>
<feature type="region of interest" description="Disordered" evidence="1">
    <location>
        <begin position="41"/>
        <end position="67"/>
    </location>
</feature>
<gene>
    <name evidence="2" type="ORF">TSPGSL018_29759</name>
</gene>
<feature type="non-terminal residue" evidence="2">
    <location>
        <position position="1"/>
    </location>
</feature>
<protein>
    <submittedName>
        <fullName evidence="2">Uncharacterized protein</fullName>
    </submittedName>
</protein>
<sequence>ENIVRLDEQMQVAWSLCPTPLPPSAEPCCWIFVPHSLRGHALPSFQGKGPPKRARKRGEGYGSGGEP</sequence>
<organism evidence="2">
    <name type="scientific">Tetraselmis sp. GSL018</name>
    <dbReference type="NCBI Taxonomy" id="582737"/>
    <lineage>
        <taxon>Eukaryota</taxon>
        <taxon>Viridiplantae</taxon>
        <taxon>Chlorophyta</taxon>
        <taxon>core chlorophytes</taxon>
        <taxon>Chlorodendrophyceae</taxon>
        <taxon>Chlorodendrales</taxon>
        <taxon>Chlorodendraceae</taxon>
        <taxon>Tetraselmis</taxon>
    </lineage>
</organism>
<reference evidence="2" key="1">
    <citation type="submission" date="2014-05" db="EMBL/GenBank/DDBJ databases">
        <title>The transcriptome of the halophilic microalga Tetraselmis sp. GSL018 isolated from the Great Salt Lake, Utah.</title>
        <authorList>
            <person name="Jinkerson R.E."/>
            <person name="D'Adamo S."/>
            <person name="Posewitz M.C."/>
        </authorList>
    </citation>
    <scope>NUCLEOTIDE SEQUENCE</scope>
    <source>
        <strain evidence="2">GSL018</strain>
    </source>
</reference>